<keyword evidence="3" id="KW-1185">Reference proteome</keyword>
<reference evidence="2 3" key="1">
    <citation type="submission" date="2017-04" db="EMBL/GenBank/DDBJ databases">
        <title>The new phylogeny of genus Mycobacterium.</title>
        <authorList>
            <person name="Tortoli E."/>
            <person name="Trovato A."/>
            <person name="Cirillo D.M."/>
        </authorList>
    </citation>
    <scope>NUCLEOTIDE SEQUENCE [LARGE SCALE GENOMIC DNA]</scope>
    <source>
        <strain evidence="2 3">DSM 45247</strain>
    </source>
</reference>
<protein>
    <submittedName>
        <fullName evidence="2">Uncharacterized protein</fullName>
    </submittedName>
</protein>
<feature type="region of interest" description="Disordered" evidence="1">
    <location>
        <begin position="1"/>
        <end position="40"/>
    </location>
</feature>
<comment type="caution">
    <text evidence="2">The sequence shown here is derived from an EMBL/GenBank/DDBJ whole genome shotgun (WGS) entry which is preliminary data.</text>
</comment>
<accession>A0A1X2KJZ0</accession>
<sequence>MTSESRDPSALRAADGRSLARSGDRAPDSVGGRTARNPVPRLRFPSCERCQEPITTRKAYARTSIAAARDRARRRRRGQEQGPLIEWHFMHAACDPDVADPAAYFIGAGAARTARGLLVEVLKLTGRDWAEDTDWRRMVAAILAESRPQPGDD</sequence>
<gene>
    <name evidence="2" type="ORF">B8W69_26980</name>
</gene>
<evidence type="ECO:0000256" key="1">
    <source>
        <dbReference type="SAM" id="MobiDB-lite"/>
    </source>
</evidence>
<dbReference type="EMBL" id="NCXM01000042">
    <property type="protein sequence ID" value="OSC22100.1"/>
    <property type="molecule type" value="Genomic_DNA"/>
</dbReference>
<proteinExistence type="predicted"/>
<dbReference type="AlphaFoldDB" id="A0A1X2KJZ0"/>
<evidence type="ECO:0000313" key="3">
    <source>
        <dbReference type="Proteomes" id="UP000242320"/>
    </source>
</evidence>
<organism evidence="2 3">
    <name type="scientific">Mycolicibacterium vulneris</name>
    <dbReference type="NCBI Taxonomy" id="547163"/>
    <lineage>
        <taxon>Bacteria</taxon>
        <taxon>Bacillati</taxon>
        <taxon>Actinomycetota</taxon>
        <taxon>Actinomycetes</taxon>
        <taxon>Mycobacteriales</taxon>
        <taxon>Mycobacteriaceae</taxon>
        <taxon>Mycolicibacterium</taxon>
    </lineage>
</organism>
<dbReference type="RefSeq" id="WP_085292754.1">
    <property type="nucleotide sequence ID" value="NZ_NCXM01000042.1"/>
</dbReference>
<evidence type="ECO:0000313" key="2">
    <source>
        <dbReference type="EMBL" id="OSC22100.1"/>
    </source>
</evidence>
<dbReference type="Proteomes" id="UP000242320">
    <property type="component" value="Unassembled WGS sequence"/>
</dbReference>
<name>A0A1X2KJZ0_9MYCO</name>